<keyword evidence="3" id="KW-1185">Reference proteome</keyword>
<feature type="compositionally biased region" description="Basic and acidic residues" evidence="1">
    <location>
        <begin position="708"/>
        <end position="728"/>
    </location>
</feature>
<evidence type="ECO:0000256" key="1">
    <source>
        <dbReference type="SAM" id="MobiDB-lite"/>
    </source>
</evidence>
<proteinExistence type="predicted"/>
<feature type="compositionally biased region" description="Low complexity" evidence="1">
    <location>
        <begin position="489"/>
        <end position="502"/>
    </location>
</feature>
<gene>
    <name evidence="2" type="ORF">FGO68_gene6447</name>
</gene>
<feature type="compositionally biased region" description="Low complexity" evidence="1">
    <location>
        <begin position="435"/>
        <end position="457"/>
    </location>
</feature>
<feature type="compositionally biased region" description="Polar residues" evidence="1">
    <location>
        <begin position="503"/>
        <end position="520"/>
    </location>
</feature>
<feature type="region of interest" description="Disordered" evidence="1">
    <location>
        <begin position="284"/>
        <end position="312"/>
    </location>
</feature>
<feature type="compositionally biased region" description="Polar residues" evidence="1">
    <location>
        <begin position="384"/>
        <end position="404"/>
    </location>
</feature>
<protein>
    <submittedName>
        <fullName evidence="2">Uncharacterized protein</fullName>
    </submittedName>
</protein>
<feature type="compositionally biased region" description="Polar residues" evidence="1">
    <location>
        <begin position="294"/>
        <end position="312"/>
    </location>
</feature>
<organism evidence="2 3">
    <name type="scientific">Halteria grandinella</name>
    <dbReference type="NCBI Taxonomy" id="5974"/>
    <lineage>
        <taxon>Eukaryota</taxon>
        <taxon>Sar</taxon>
        <taxon>Alveolata</taxon>
        <taxon>Ciliophora</taxon>
        <taxon>Intramacronucleata</taxon>
        <taxon>Spirotrichea</taxon>
        <taxon>Stichotrichia</taxon>
        <taxon>Sporadotrichida</taxon>
        <taxon>Halteriidae</taxon>
        <taxon>Halteria</taxon>
    </lineage>
</organism>
<feature type="region of interest" description="Disordered" evidence="1">
    <location>
        <begin position="1043"/>
        <end position="1069"/>
    </location>
</feature>
<accession>A0A8J8TAW3</accession>
<reference evidence="2" key="1">
    <citation type="submission" date="2019-06" db="EMBL/GenBank/DDBJ databases">
        <authorList>
            <person name="Zheng W."/>
        </authorList>
    </citation>
    <scope>NUCLEOTIDE SEQUENCE</scope>
    <source>
        <strain evidence="2">QDHG01</strain>
    </source>
</reference>
<feature type="compositionally biased region" description="Polar residues" evidence="1">
    <location>
        <begin position="57"/>
        <end position="66"/>
    </location>
</feature>
<evidence type="ECO:0000313" key="2">
    <source>
        <dbReference type="EMBL" id="TNV87753.1"/>
    </source>
</evidence>
<feature type="compositionally biased region" description="Low complexity" evidence="1">
    <location>
        <begin position="69"/>
        <end position="80"/>
    </location>
</feature>
<feature type="region of interest" description="Disordered" evidence="1">
    <location>
        <begin position="1"/>
        <end position="45"/>
    </location>
</feature>
<dbReference type="Proteomes" id="UP000785679">
    <property type="component" value="Unassembled WGS sequence"/>
</dbReference>
<feature type="region of interest" description="Disordered" evidence="1">
    <location>
        <begin position="554"/>
        <end position="602"/>
    </location>
</feature>
<feature type="region of interest" description="Disordered" evidence="1">
    <location>
        <begin position="1300"/>
        <end position="1342"/>
    </location>
</feature>
<feature type="compositionally biased region" description="Low complexity" evidence="1">
    <location>
        <begin position="13"/>
        <end position="34"/>
    </location>
</feature>
<feature type="compositionally biased region" description="Low complexity" evidence="1">
    <location>
        <begin position="554"/>
        <end position="572"/>
    </location>
</feature>
<dbReference type="EMBL" id="RRYP01000243">
    <property type="protein sequence ID" value="TNV87753.1"/>
    <property type="molecule type" value="Genomic_DNA"/>
</dbReference>
<feature type="region of interest" description="Disordered" evidence="1">
    <location>
        <begin position="1091"/>
        <end position="1117"/>
    </location>
</feature>
<feature type="compositionally biased region" description="Basic residues" evidence="1">
    <location>
        <begin position="743"/>
        <end position="753"/>
    </location>
</feature>
<feature type="compositionally biased region" description="Polar residues" evidence="1">
    <location>
        <begin position="81"/>
        <end position="93"/>
    </location>
</feature>
<name>A0A8J8TAW3_HALGN</name>
<feature type="compositionally biased region" description="Polar residues" evidence="1">
    <location>
        <begin position="931"/>
        <end position="951"/>
    </location>
</feature>
<feature type="region of interest" description="Disordered" evidence="1">
    <location>
        <begin position="57"/>
        <end position="101"/>
    </location>
</feature>
<sequence>MKKPDKNTTKSLSSNSAAGAGSSAQNSSNTNGQAHSQANLPGQGIGQQLMITSANSTVQSHSQIAHQKSGLSSQQSVSGLTAQGISNSSTQGGSEKETPKNQLNTTLKNFSFGVGISSPSHSALASISGGGGAVNSASLVIQSATNNKFITGLPPSSASSAQMASNTSSVFNDSHKQLIKQTLMKNAHKPQTKAILEKIMQNRATSLQMKQSTGSANNGQIGQLNLQNQQAAVTVLDCAPASGNQILQLSITGQSTQSVLANQPNSGPNGASSSQNVLGRVSGVSMGLAGGSQGTQQDNEKAFNSTASSVGSASNPFHQINQQHQKTGSIFGKPRGVSHDAVLSSGGQPSQHNSVKILGAAIKKKILPTSTTAANLANASQTSGNPQSISSANFNNENSMVSQRSGGGLNRSMSRSSSVQKLRDTMYRFTMYHPSSGNGDTSSNQQQSNSHQQASTNPFNNKQDTSAANSNNTTGINQMKVIGDSKPLNKVNSVSNNPQSQNTISTAGSSSNGNADNLSKFSKKATKAQKPSNPKFVLAEKVIQQNALLSKQKIAGRSSGSSSQFSSIQAKQSRNHEVSNTKESSNRTNSRGSNQIPPVSPPLKLIKAEQNQIDQARDSISLALVRQSPNSILNSPGLSKDGNLLTSSISSPNKRQIQLAAPSCSSANEEEDFYLNDKDLLDEEVNQAPMTAEGGRQQRMNKVDSHCSNRYAEEKSSSHSRDDEHHSSSDSANSTQDFFYSKKQVKKHAKHHKRPDEHSLKAKVSHVPPVCPLPRSGQSTAANPERIAPKGKAQSSMYMFTFSTNEEEIIKRAALNHQNNGYHYTPTSSSGATTMGHSFSQATNSLPQKKRSIFSENQSMVRVLHEETFGFSAAKNRDQYAQPNNGNTGLIQTVSNIEEKENGNSPGEKRFKSMYNKYCELRISSPRFRVHTSSSNDVNPNTLSSNRQGTRGTHDVSGMSNPSAMKEFCEGVIEKSSHLPQSKISYGQPMLQTFAKFPTGMGQPEGYEEDLYHTTDPNYRSLNQQQKSSTLDFSLANYNKNQGQQSSFTSLPRIKNQTSNSESSLTPLNNLNQKRAFSVNYTQTKFANNLAHSLSPSGTPSEQQYKGPSNIRPPSSFISKNSGLPQVFLEKYKKAHNYTGSLHPDHYLTQSKQGGFEHSASPFLHPLESLTLQKRHLSSAECIINRPAFSEGHNGFLRVERQAGWGNNTGNFQNQLASMNSQVFSQSGIGLGNKGSSMNSNNPFGGYNNRGNTLDDNESVFNHQFMSSMDLRQLQLRKEGSHQSPFTNNEEYHLRLQNQESNPSSLTGTPFHMPPPKPPGKLTSGGGQEVRQRKPVIKPGVC</sequence>
<feature type="compositionally biased region" description="Polar residues" evidence="1">
    <location>
        <begin position="411"/>
        <end position="420"/>
    </location>
</feature>
<evidence type="ECO:0000313" key="3">
    <source>
        <dbReference type="Proteomes" id="UP000785679"/>
    </source>
</evidence>
<comment type="caution">
    <text evidence="2">The sequence shown here is derived from an EMBL/GenBank/DDBJ whole genome shotgun (WGS) entry which is preliminary data.</text>
</comment>
<feature type="compositionally biased region" description="Polar residues" evidence="1">
    <location>
        <begin position="581"/>
        <end position="597"/>
    </location>
</feature>
<feature type="region of interest" description="Disordered" evidence="1">
    <location>
        <begin position="930"/>
        <end position="962"/>
    </location>
</feature>
<feature type="compositionally biased region" description="Polar residues" evidence="1">
    <location>
        <begin position="458"/>
        <end position="477"/>
    </location>
</feature>
<feature type="region of interest" description="Disordered" evidence="1">
    <location>
        <begin position="708"/>
        <end position="792"/>
    </location>
</feature>
<feature type="region of interest" description="Disordered" evidence="1">
    <location>
        <begin position="378"/>
        <end position="533"/>
    </location>
</feature>